<dbReference type="InterPro" id="IPR045108">
    <property type="entry name" value="TXNDC17-like"/>
</dbReference>
<comment type="caution">
    <text evidence="3">The sequence shown here is derived from an EMBL/GenBank/DDBJ whole genome shotgun (WGS) entry which is preliminary data.</text>
</comment>
<evidence type="ECO:0000256" key="1">
    <source>
        <dbReference type="ARBA" id="ARBA00008987"/>
    </source>
</evidence>
<dbReference type="GO" id="GO:0047134">
    <property type="term" value="F:protein-disulfide reductase [NAD(P)H] activity"/>
    <property type="evidence" value="ECO:0007669"/>
    <property type="project" value="InterPro"/>
</dbReference>
<protein>
    <recommendedName>
        <fullName evidence="2">Thioredoxin domain-containing protein</fullName>
    </recommendedName>
</protein>
<dbReference type="InterPro" id="IPR036249">
    <property type="entry name" value="Thioredoxin-like_sf"/>
</dbReference>
<dbReference type="PANTHER" id="PTHR12452:SF0">
    <property type="entry name" value="THIOREDOXIN DOMAIN-CONTAINING PROTEIN 17"/>
    <property type="match status" value="1"/>
</dbReference>
<accession>A0AAD6UKB5</accession>
<dbReference type="GO" id="GO:0005829">
    <property type="term" value="C:cytosol"/>
    <property type="evidence" value="ECO:0007669"/>
    <property type="project" value="TreeGrafter"/>
</dbReference>
<keyword evidence="4" id="KW-1185">Reference proteome</keyword>
<reference evidence="3" key="1">
    <citation type="submission" date="2023-03" db="EMBL/GenBank/DDBJ databases">
        <title>Massive genome expansion in bonnet fungi (Mycena s.s.) driven by repeated elements and novel gene families across ecological guilds.</title>
        <authorList>
            <consortium name="Lawrence Berkeley National Laboratory"/>
            <person name="Harder C.B."/>
            <person name="Miyauchi S."/>
            <person name="Viragh M."/>
            <person name="Kuo A."/>
            <person name="Thoen E."/>
            <person name="Andreopoulos B."/>
            <person name="Lu D."/>
            <person name="Skrede I."/>
            <person name="Drula E."/>
            <person name="Henrissat B."/>
            <person name="Morin E."/>
            <person name="Kohler A."/>
            <person name="Barry K."/>
            <person name="LaButti K."/>
            <person name="Morin E."/>
            <person name="Salamov A."/>
            <person name="Lipzen A."/>
            <person name="Mereny Z."/>
            <person name="Hegedus B."/>
            <person name="Baldrian P."/>
            <person name="Stursova M."/>
            <person name="Weitz H."/>
            <person name="Taylor A."/>
            <person name="Grigoriev I.V."/>
            <person name="Nagy L.G."/>
            <person name="Martin F."/>
            <person name="Kauserud H."/>
        </authorList>
    </citation>
    <scope>NUCLEOTIDE SEQUENCE</scope>
    <source>
        <strain evidence="3">CBHHK173m</strain>
    </source>
</reference>
<dbReference type="Pfam" id="PF06110">
    <property type="entry name" value="TXD17-like_Trx"/>
    <property type="match status" value="1"/>
</dbReference>
<dbReference type="Gene3D" id="3.40.30.10">
    <property type="entry name" value="Glutaredoxin"/>
    <property type="match status" value="1"/>
</dbReference>
<gene>
    <name evidence="3" type="ORF">B0H15DRAFT_204000</name>
</gene>
<name>A0AAD6UKB5_9AGAR</name>
<dbReference type="SUPFAM" id="SSF52833">
    <property type="entry name" value="Thioredoxin-like"/>
    <property type="match status" value="1"/>
</dbReference>
<dbReference type="EMBL" id="JARJCN010000002">
    <property type="protein sequence ID" value="KAJ7103257.1"/>
    <property type="molecule type" value="Genomic_DNA"/>
</dbReference>
<proteinExistence type="inferred from homology"/>
<dbReference type="Proteomes" id="UP001222325">
    <property type="component" value="Unassembled WGS sequence"/>
</dbReference>
<sequence>MPLVTVAANPESLLNRPEEFLIFYSDVVDGKMWCSDCRAVDDGVQQTFAGPDAPIGVIVYVGNKPEWKAMDNVFRGEPFKITSIPTIIRLKEKKEVGRLVEDEITTERLSAFVQGQSSN</sequence>
<evidence type="ECO:0000313" key="3">
    <source>
        <dbReference type="EMBL" id="KAJ7103257.1"/>
    </source>
</evidence>
<dbReference type="PANTHER" id="PTHR12452">
    <property type="entry name" value="42-9-9 PROTEIN-RELATED"/>
    <property type="match status" value="1"/>
</dbReference>
<evidence type="ECO:0000259" key="2">
    <source>
        <dbReference type="Pfam" id="PF06110"/>
    </source>
</evidence>
<feature type="domain" description="Thioredoxin" evidence="2">
    <location>
        <begin position="20"/>
        <end position="109"/>
    </location>
</feature>
<organism evidence="3 4">
    <name type="scientific">Mycena belliarum</name>
    <dbReference type="NCBI Taxonomy" id="1033014"/>
    <lineage>
        <taxon>Eukaryota</taxon>
        <taxon>Fungi</taxon>
        <taxon>Dikarya</taxon>
        <taxon>Basidiomycota</taxon>
        <taxon>Agaricomycotina</taxon>
        <taxon>Agaricomycetes</taxon>
        <taxon>Agaricomycetidae</taxon>
        <taxon>Agaricales</taxon>
        <taxon>Marasmiineae</taxon>
        <taxon>Mycenaceae</taxon>
        <taxon>Mycena</taxon>
    </lineage>
</organism>
<comment type="similarity">
    <text evidence="1">Belongs to the thioredoxin family.</text>
</comment>
<dbReference type="InterPro" id="IPR010357">
    <property type="entry name" value="TXNDC17_dom"/>
</dbReference>
<dbReference type="AlphaFoldDB" id="A0AAD6UKB5"/>
<evidence type="ECO:0000313" key="4">
    <source>
        <dbReference type="Proteomes" id="UP001222325"/>
    </source>
</evidence>